<gene>
    <name evidence="9" type="primary">HARB1</name>
</gene>
<evidence type="ECO:0000256" key="4">
    <source>
        <dbReference type="ARBA" id="ARBA00022722"/>
    </source>
</evidence>
<dbReference type="PANTHER" id="PTHR22930:SF289">
    <property type="entry name" value="DDE TNP4 DOMAIN-CONTAINING PROTEIN-RELATED"/>
    <property type="match status" value="1"/>
</dbReference>
<evidence type="ECO:0000256" key="2">
    <source>
        <dbReference type="ARBA" id="ARBA00004123"/>
    </source>
</evidence>
<dbReference type="OrthoDB" id="8177447at2759"/>
<dbReference type="InterPro" id="IPR027806">
    <property type="entry name" value="HARBI1_dom"/>
</dbReference>
<dbReference type="GO" id="GO:0005634">
    <property type="term" value="C:nucleus"/>
    <property type="evidence" value="ECO:0007669"/>
    <property type="project" value="UniProtKB-SubCell"/>
</dbReference>
<comment type="subcellular location">
    <subcellularLocation>
        <location evidence="2">Nucleus</location>
    </subcellularLocation>
</comment>
<keyword evidence="7" id="KW-0539">Nucleus</keyword>
<dbReference type="AlphaFoldDB" id="V5G8D2"/>
<evidence type="ECO:0000259" key="8">
    <source>
        <dbReference type="Pfam" id="PF13359"/>
    </source>
</evidence>
<keyword evidence="5" id="KW-0479">Metal-binding</keyword>
<name>V5G8D2_ANOGL</name>
<accession>V5G8D2</accession>
<keyword evidence="4" id="KW-0540">Nuclease</keyword>
<dbReference type="EMBL" id="GALX01002086">
    <property type="protein sequence ID" value="JAB66380.1"/>
    <property type="molecule type" value="Transcribed_RNA"/>
</dbReference>
<dbReference type="GO" id="GO:0046872">
    <property type="term" value="F:metal ion binding"/>
    <property type="evidence" value="ECO:0007669"/>
    <property type="project" value="UniProtKB-KW"/>
</dbReference>
<dbReference type="GO" id="GO:0004518">
    <property type="term" value="F:nuclease activity"/>
    <property type="evidence" value="ECO:0007669"/>
    <property type="project" value="UniProtKB-KW"/>
</dbReference>
<dbReference type="GO" id="GO:0016787">
    <property type="term" value="F:hydrolase activity"/>
    <property type="evidence" value="ECO:0007669"/>
    <property type="project" value="UniProtKB-KW"/>
</dbReference>
<evidence type="ECO:0000256" key="7">
    <source>
        <dbReference type="ARBA" id="ARBA00023242"/>
    </source>
</evidence>
<evidence type="ECO:0000256" key="5">
    <source>
        <dbReference type="ARBA" id="ARBA00022723"/>
    </source>
</evidence>
<evidence type="ECO:0000313" key="9">
    <source>
        <dbReference type="EMBL" id="JAB66380.1"/>
    </source>
</evidence>
<dbReference type="Pfam" id="PF13359">
    <property type="entry name" value="DDE_Tnp_4"/>
    <property type="match status" value="1"/>
</dbReference>
<keyword evidence="6" id="KW-0378">Hydrolase</keyword>
<reference evidence="9" key="1">
    <citation type="submission" date="2013-07" db="EMBL/GenBank/DDBJ databases">
        <title>Midgut Transcriptome Profiling of Anoplphora glabripennis, a Lignocellulose Degrading, Wood-Boring Cerambycid.</title>
        <authorList>
            <person name="Scully E.D."/>
            <person name="Hoover K."/>
            <person name="Carlson J.E."/>
            <person name="Tien M."/>
            <person name="Geib S.M."/>
        </authorList>
    </citation>
    <scope>NUCLEOTIDE SEQUENCE</scope>
</reference>
<evidence type="ECO:0000256" key="3">
    <source>
        <dbReference type="ARBA" id="ARBA00006958"/>
    </source>
</evidence>
<dbReference type="InterPro" id="IPR045249">
    <property type="entry name" value="HARBI1-like"/>
</dbReference>
<comment type="similarity">
    <text evidence="3">Belongs to the HARBI1 family.</text>
</comment>
<sequence>MDNFLIIEDYIFLDIIILEIIQNGIPRQVHIRSDHFNSMSDLLFFQHFRLKKETVLFLLQKIEDRIEYDHNWNNSVSPINQLLICLRYYATGCHQLSLAFFGGMDKSTVNRIIKRVTLAICHLSQQYIKLPETEDQKRNIQLEFFGIAAFPKVIGAVDCTHIKIQSPGGDDAEIFRNRKNFFSLNVQAAVDANYKFLNLVARWPGSTHDNTI</sequence>
<evidence type="ECO:0000256" key="6">
    <source>
        <dbReference type="ARBA" id="ARBA00022801"/>
    </source>
</evidence>
<proteinExistence type="inferred from homology"/>
<comment type="cofactor">
    <cofactor evidence="1">
        <name>a divalent metal cation</name>
        <dbReference type="ChEBI" id="CHEBI:60240"/>
    </cofactor>
</comment>
<feature type="domain" description="DDE Tnp4" evidence="8">
    <location>
        <begin position="157"/>
        <end position="212"/>
    </location>
</feature>
<evidence type="ECO:0000256" key="1">
    <source>
        <dbReference type="ARBA" id="ARBA00001968"/>
    </source>
</evidence>
<organism evidence="9">
    <name type="scientific">Anoplophora glabripennis</name>
    <name type="common">Asian longhorn beetle</name>
    <name type="synonym">Anoplophora nobilis</name>
    <dbReference type="NCBI Taxonomy" id="217634"/>
    <lineage>
        <taxon>Eukaryota</taxon>
        <taxon>Metazoa</taxon>
        <taxon>Ecdysozoa</taxon>
        <taxon>Arthropoda</taxon>
        <taxon>Hexapoda</taxon>
        <taxon>Insecta</taxon>
        <taxon>Pterygota</taxon>
        <taxon>Neoptera</taxon>
        <taxon>Endopterygota</taxon>
        <taxon>Coleoptera</taxon>
        <taxon>Polyphaga</taxon>
        <taxon>Cucujiformia</taxon>
        <taxon>Chrysomeloidea</taxon>
        <taxon>Cerambycidae</taxon>
        <taxon>Lamiinae</taxon>
        <taxon>Lamiini</taxon>
        <taxon>Anoplophora</taxon>
    </lineage>
</organism>
<dbReference type="PANTHER" id="PTHR22930">
    <property type="match status" value="1"/>
</dbReference>
<feature type="non-terminal residue" evidence="9">
    <location>
        <position position="212"/>
    </location>
</feature>
<protein>
    <submittedName>
        <fullName evidence="9">Putative nuclease</fullName>
    </submittedName>
</protein>